<dbReference type="PRINTS" id="PR00850">
    <property type="entry name" value="GLHYDRLASE59"/>
</dbReference>
<evidence type="ECO:0000256" key="12">
    <source>
        <dbReference type="PIRSR" id="PIRSR601286-50"/>
    </source>
</evidence>
<name>A0AAN8JQL7_PATCE</name>
<evidence type="ECO:0000256" key="11">
    <source>
        <dbReference type="ARBA" id="ARBA00033098"/>
    </source>
</evidence>
<dbReference type="InterPro" id="IPR035394">
    <property type="entry name" value="Glyco_hydro_59_dom"/>
</dbReference>
<reference evidence="17 18" key="1">
    <citation type="submission" date="2024-01" db="EMBL/GenBank/DDBJ databases">
        <title>The genome of the rayed Mediterranean limpet Patella caerulea (Linnaeus, 1758).</title>
        <authorList>
            <person name="Anh-Thu Weber A."/>
            <person name="Halstead-Nussloch G."/>
        </authorList>
    </citation>
    <scope>NUCLEOTIDE SEQUENCE [LARGE SCALE GENOMIC DNA]</scope>
    <source>
        <strain evidence="17">AATW-2023a</strain>
        <tissue evidence="17">Whole specimen</tissue>
    </source>
</reference>
<accession>A0AAN8JQL7</accession>
<dbReference type="Gene3D" id="2.60.120.560">
    <property type="entry name" value="Exo-inulinase, domain 1"/>
    <property type="match status" value="1"/>
</dbReference>
<comment type="caution">
    <text evidence="17">The sequence shown here is derived from an EMBL/GenBank/DDBJ whole genome shotgun (WGS) entry which is preliminary data.</text>
</comment>
<dbReference type="SUPFAM" id="SSF51445">
    <property type="entry name" value="(Trans)glycosidases"/>
    <property type="match status" value="1"/>
</dbReference>
<evidence type="ECO:0000259" key="16">
    <source>
        <dbReference type="Pfam" id="PF21708"/>
    </source>
</evidence>
<evidence type="ECO:0000256" key="10">
    <source>
        <dbReference type="ARBA" id="ARBA00023295"/>
    </source>
</evidence>
<dbReference type="Gene3D" id="3.20.20.70">
    <property type="entry name" value="Aldolase class I"/>
    <property type="match status" value="1"/>
</dbReference>
<keyword evidence="9" id="KW-0325">Glycoprotein</keyword>
<organism evidence="17 18">
    <name type="scientific">Patella caerulea</name>
    <name type="common">Rayed Mediterranean limpet</name>
    <dbReference type="NCBI Taxonomy" id="87958"/>
    <lineage>
        <taxon>Eukaryota</taxon>
        <taxon>Metazoa</taxon>
        <taxon>Spiralia</taxon>
        <taxon>Lophotrochozoa</taxon>
        <taxon>Mollusca</taxon>
        <taxon>Gastropoda</taxon>
        <taxon>Patellogastropoda</taxon>
        <taxon>Patelloidea</taxon>
        <taxon>Patellidae</taxon>
        <taxon>Patella</taxon>
    </lineage>
</organism>
<feature type="signal peptide" evidence="13">
    <location>
        <begin position="1"/>
        <end position="19"/>
    </location>
</feature>
<evidence type="ECO:0000256" key="1">
    <source>
        <dbReference type="ARBA" id="ARBA00005637"/>
    </source>
</evidence>
<dbReference type="Gene3D" id="3.20.20.80">
    <property type="entry name" value="Glycosidases"/>
    <property type="match status" value="1"/>
</dbReference>
<evidence type="ECO:0000256" key="3">
    <source>
        <dbReference type="ARBA" id="ARBA00022729"/>
    </source>
</evidence>
<evidence type="ECO:0000259" key="14">
    <source>
        <dbReference type="Pfam" id="PF02057"/>
    </source>
</evidence>
<evidence type="ECO:0000256" key="6">
    <source>
        <dbReference type="ARBA" id="ARBA00022963"/>
    </source>
</evidence>
<dbReference type="Proteomes" id="UP001347796">
    <property type="component" value="Unassembled WGS sequence"/>
</dbReference>
<dbReference type="GO" id="GO:0006683">
    <property type="term" value="P:galactosylceramide catabolic process"/>
    <property type="evidence" value="ECO:0007669"/>
    <property type="project" value="InterPro"/>
</dbReference>
<dbReference type="PANTHER" id="PTHR15172">
    <property type="entry name" value="GALACTOCEREBROSIDASE"/>
    <property type="match status" value="1"/>
</dbReference>
<keyword evidence="4" id="KW-0378">Hydrolase</keyword>
<evidence type="ECO:0000256" key="4">
    <source>
        <dbReference type="ARBA" id="ARBA00022801"/>
    </source>
</evidence>
<feature type="chain" id="PRO_5042897025" description="galactosylceramidase" evidence="13">
    <location>
        <begin position="20"/>
        <end position="672"/>
    </location>
</feature>
<dbReference type="Pfam" id="PF02057">
    <property type="entry name" value="Glyco_hydro_59"/>
    <property type="match status" value="1"/>
</dbReference>
<dbReference type="InterPro" id="IPR049162">
    <property type="entry name" value="GH59_C"/>
</dbReference>
<dbReference type="Pfam" id="PF17387">
    <property type="entry name" value="Glyco_hydro_59M"/>
    <property type="match status" value="1"/>
</dbReference>
<keyword evidence="5" id="KW-0746">Sphingolipid metabolism</keyword>
<dbReference type="GO" id="GO:0005764">
    <property type="term" value="C:lysosome"/>
    <property type="evidence" value="ECO:0007669"/>
    <property type="project" value="TreeGrafter"/>
</dbReference>
<evidence type="ECO:0000256" key="5">
    <source>
        <dbReference type="ARBA" id="ARBA00022919"/>
    </source>
</evidence>
<dbReference type="GO" id="GO:0004336">
    <property type="term" value="F:galactosylceramidase activity"/>
    <property type="evidence" value="ECO:0007669"/>
    <property type="project" value="UniProtKB-EC"/>
</dbReference>
<gene>
    <name evidence="17" type="ORF">SNE40_012007</name>
</gene>
<dbReference type="Pfam" id="PF21708">
    <property type="entry name" value="Glyco_hydro_59_C"/>
    <property type="match status" value="1"/>
</dbReference>
<keyword evidence="3 13" id="KW-0732">Signal</keyword>
<keyword evidence="7" id="KW-0443">Lipid metabolism</keyword>
<evidence type="ECO:0000256" key="9">
    <source>
        <dbReference type="ARBA" id="ARBA00023180"/>
    </source>
</evidence>
<sequence length="672" mass="75500">MKTFMTFAILTLLVYETTSDQASSYIIDNSVGYGRTFNGIGAISGGGATSKLLVNYPEQQRSEILDYLFKPNFGASLHIFKVEIGGDIQSTDGTEASHMHYGWDEDYTRGYEWWMLQEAKKRNPNIKLYGLPWGFPGWLRDAEDTPWKNIPTTADYIVKWINGAKVHYNLTIDYIGIWNESPYNVTYIKTLRKALDMGGFSNTLIIAPDQNGWPIVEDITKDKELFDAVYAIGSHYPEMNSPPSAVQTGKPLWASEDRTSHDDVTGGGCLSRTLNQNYVTGLMTSTILWTAVASYYYGLPWINAGLMRAAEPWSGYYEVSPPIWMTAHTTQFTEIGWKYFKHGYGVGNFTNGGSYVVLTSPDEQQLTIIIETLSQDPSECTRPARFQYLKNLKEQIVNFQLKGKFAGSIESLNAWYSRPGYSKVPPVYFKKMDPVMVQNGSISLTIKQNEVWTLTTVTTGNKGSYPNIPDSGPFPIPYAEDFEGYSVGEEPYYFAQQIGSFEVGESDGNKFMKQMVIDEPVHWYWCHVDNGNTSLNVFGDYQWQDVSAAVAVQLQGQNTSDAVFLAVRATSGGCVALNETGLFMFFYPKEQRFVLTVDLLQHNVLMSGKVNKVTNNWDVLTLQVKGSRLTGAVNTEELFDIKTPVEISNGWVAVGTYPYGIAWFDDFQVSQL</sequence>
<dbReference type="InterPro" id="IPR013785">
    <property type="entry name" value="Aldolase_TIM"/>
</dbReference>
<feature type="active site" description="Proton donor/acceptor" evidence="12">
    <location>
        <position position="180"/>
    </location>
</feature>
<feature type="domain" description="Glycosyl hydrolase family 59 C-terminal lectin" evidence="16">
    <location>
        <begin position="496"/>
        <end position="671"/>
    </location>
</feature>
<feature type="active site" description="Nucleophile" evidence="12">
    <location>
        <position position="256"/>
    </location>
</feature>
<dbReference type="EMBL" id="JAZGQO010000008">
    <property type="protein sequence ID" value="KAK6179703.1"/>
    <property type="molecule type" value="Genomic_DNA"/>
</dbReference>
<comment type="similarity">
    <text evidence="1">Belongs to the glycosyl hydrolase 59 family.</text>
</comment>
<evidence type="ECO:0000259" key="15">
    <source>
        <dbReference type="Pfam" id="PF17387"/>
    </source>
</evidence>
<feature type="domain" description="Glycosyl hydrolase family 59 central" evidence="15">
    <location>
        <begin position="345"/>
        <end position="460"/>
    </location>
</feature>
<evidence type="ECO:0000256" key="13">
    <source>
        <dbReference type="SAM" id="SignalP"/>
    </source>
</evidence>
<evidence type="ECO:0000256" key="2">
    <source>
        <dbReference type="ARBA" id="ARBA00012657"/>
    </source>
</evidence>
<keyword evidence="18" id="KW-1185">Reference proteome</keyword>
<dbReference type="PANTHER" id="PTHR15172:SF1">
    <property type="entry name" value="GALACTOCEREBROSIDASE"/>
    <property type="match status" value="1"/>
</dbReference>
<keyword evidence="6" id="KW-0442">Lipid degradation</keyword>
<dbReference type="GO" id="GO:0016020">
    <property type="term" value="C:membrane"/>
    <property type="evidence" value="ECO:0007669"/>
    <property type="project" value="GOC"/>
</dbReference>
<keyword evidence="8" id="KW-1015">Disulfide bond</keyword>
<dbReference type="AlphaFoldDB" id="A0AAN8JQL7"/>
<keyword evidence="10" id="KW-0326">Glycosidase</keyword>
<dbReference type="EC" id="3.2.1.46" evidence="2"/>
<evidence type="ECO:0000313" key="17">
    <source>
        <dbReference type="EMBL" id="KAK6179703.1"/>
    </source>
</evidence>
<evidence type="ECO:0000313" key="18">
    <source>
        <dbReference type="Proteomes" id="UP001347796"/>
    </source>
</evidence>
<feature type="domain" description="Glycosyl hydrolase family 59 catalytic" evidence="14">
    <location>
        <begin position="37"/>
        <end position="331"/>
    </location>
</feature>
<proteinExistence type="inferred from homology"/>
<evidence type="ECO:0000256" key="8">
    <source>
        <dbReference type="ARBA" id="ARBA00023157"/>
    </source>
</evidence>
<dbReference type="InterPro" id="IPR001286">
    <property type="entry name" value="Glyco_hydro_59"/>
</dbReference>
<evidence type="ECO:0000256" key="7">
    <source>
        <dbReference type="ARBA" id="ARBA00023098"/>
    </source>
</evidence>
<protein>
    <recommendedName>
        <fullName evidence="2">galactosylceramidase</fullName>
        <ecNumber evidence="2">3.2.1.46</ecNumber>
    </recommendedName>
    <alternativeName>
        <fullName evidence="11">Galactosylceramidase</fullName>
    </alternativeName>
</protein>
<dbReference type="InterPro" id="IPR017853">
    <property type="entry name" value="GH"/>
</dbReference>
<dbReference type="InterPro" id="IPR049161">
    <property type="entry name" value="GH59_cat"/>
</dbReference>